<dbReference type="EMBL" id="BARU01040334">
    <property type="protein sequence ID" value="GAH77135.1"/>
    <property type="molecule type" value="Genomic_DNA"/>
</dbReference>
<feature type="non-terminal residue" evidence="1">
    <location>
        <position position="212"/>
    </location>
</feature>
<protein>
    <submittedName>
        <fullName evidence="1">Uncharacterized protein</fullName>
    </submittedName>
</protein>
<reference evidence="1" key="1">
    <citation type="journal article" date="2014" name="Front. Microbiol.">
        <title>High frequency of phylogenetically diverse reductive dehalogenase-homologous genes in deep subseafloor sedimentary metagenomes.</title>
        <authorList>
            <person name="Kawai M."/>
            <person name="Futagami T."/>
            <person name="Toyoda A."/>
            <person name="Takaki Y."/>
            <person name="Nishi S."/>
            <person name="Hori S."/>
            <person name="Arai W."/>
            <person name="Tsubouchi T."/>
            <person name="Morono Y."/>
            <person name="Uchiyama I."/>
            <person name="Ito T."/>
            <person name="Fujiyama A."/>
            <person name="Inagaki F."/>
            <person name="Takami H."/>
        </authorList>
    </citation>
    <scope>NUCLEOTIDE SEQUENCE</scope>
    <source>
        <strain evidence="1">Expedition CK06-06</strain>
    </source>
</reference>
<proteinExistence type="predicted"/>
<comment type="caution">
    <text evidence="1">The sequence shown here is derived from an EMBL/GenBank/DDBJ whole genome shotgun (WGS) entry which is preliminary data.</text>
</comment>
<accession>X1J6I6</accession>
<dbReference type="AlphaFoldDB" id="X1J6I6"/>
<gene>
    <name evidence="1" type="ORF">S03H2_62369</name>
</gene>
<evidence type="ECO:0000313" key="1">
    <source>
        <dbReference type="EMBL" id="GAH77135.1"/>
    </source>
</evidence>
<name>X1J6I6_9ZZZZ</name>
<organism evidence="1">
    <name type="scientific">marine sediment metagenome</name>
    <dbReference type="NCBI Taxonomy" id="412755"/>
    <lineage>
        <taxon>unclassified sequences</taxon>
        <taxon>metagenomes</taxon>
        <taxon>ecological metagenomes</taxon>
    </lineage>
</organism>
<sequence>MSYKVESMNISKKKGKRYLMLSLLLIISSSVAFTQNQLSIEIGDPIYSLLDICSIRGALPQISQVKPYNRGTVREYMKSILKDDVKLADYEISLLKAMSEYYPDEGGHSLFMEEGSDFRVMLSKNNALHSVNFLRGGIKGSLGPLLAYNMNLGVFLDKVDPEAFPPYEFTKKWDGFHIWAIDGKLLGSDGINDHLNFSFNILPELSLDILDS</sequence>